<evidence type="ECO:0000256" key="2">
    <source>
        <dbReference type="SAM" id="MobiDB-lite"/>
    </source>
</evidence>
<dbReference type="AlphaFoldDB" id="A0A1I5SAG8"/>
<keyword evidence="5" id="KW-1185">Reference proteome</keyword>
<dbReference type="PROSITE" id="PS51257">
    <property type="entry name" value="PROKAR_LIPOPROTEIN"/>
    <property type="match status" value="1"/>
</dbReference>
<evidence type="ECO:0000256" key="1">
    <source>
        <dbReference type="SAM" id="Coils"/>
    </source>
</evidence>
<reference evidence="4 5" key="1">
    <citation type="submission" date="2016-10" db="EMBL/GenBank/DDBJ databases">
        <authorList>
            <person name="de Groot N.N."/>
        </authorList>
    </citation>
    <scope>NUCLEOTIDE SEQUENCE [LARGE SCALE GENOMIC DNA]</scope>
    <source>
        <strain evidence="4 5">CGMCC 1.9113</strain>
    </source>
</reference>
<dbReference type="EMBL" id="FOXP01000005">
    <property type="protein sequence ID" value="SFP67754.1"/>
    <property type="molecule type" value="Genomic_DNA"/>
</dbReference>
<protein>
    <submittedName>
        <fullName evidence="4">Uncharacterized protein</fullName>
    </submittedName>
</protein>
<accession>A0A1I5SAG8</accession>
<proteinExistence type="predicted"/>
<dbReference type="OrthoDB" id="7586031at2"/>
<dbReference type="RefSeq" id="WP_093332991.1">
    <property type="nucleotide sequence ID" value="NZ_FOXP01000005.1"/>
</dbReference>
<feature type="region of interest" description="Disordered" evidence="2">
    <location>
        <begin position="89"/>
        <end position="128"/>
    </location>
</feature>
<feature type="compositionally biased region" description="Low complexity" evidence="2">
    <location>
        <begin position="110"/>
        <end position="120"/>
    </location>
</feature>
<keyword evidence="3" id="KW-0732">Signal</keyword>
<dbReference type="STRING" id="634430.SAMN04488241_10591"/>
<gene>
    <name evidence="4" type="ORF">SAMN04488241_10591</name>
</gene>
<sequence length="128" mass="13624">MTRLALILLLLLAACSRGAEEAPPARTDGNDQAAMQRSLDELTLSVRLKAAEARIEQLERQVGALEATPAKLENQLLQQRLEQVEARAYALPPSDAASTPPRATAKRGEPTPAASPSPAAGRFNPFGL</sequence>
<evidence type="ECO:0000313" key="4">
    <source>
        <dbReference type="EMBL" id="SFP67754.1"/>
    </source>
</evidence>
<evidence type="ECO:0000256" key="3">
    <source>
        <dbReference type="SAM" id="SignalP"/>
    </source>
</evidence>
<keyword evidence="1" id="KW-0175">Coiled coil</keyword>
<name>A0A1I5SAG8_9SPHN</name>
<evidence type="ECO:0000313" key="5">
    <source>
        <dbReference type="Proteomes" id="UP000199586"/>
    </source>
</evidence>
<feature type="signal peptide" evidence="3">
    <location>
        <begin position="1"/>
        <end position="19"/>
    </location>
</feature>
<organism evidence="4 5">
    <name type="scientific">Sphingomonas rubra</name>
    <dbReference type="NCBI Taxonomy" id="634430"/>
    <lineage>
        <taxon>Bacteria</taxon>
        <taxon>Pseudomonadati</taxon>
        <taxon>Pseudomonadota</taxon>
        <taxon>Alphaproteobacteria</taxon>
        <taxon>Sphingomonadales</taxon>
        <taxon>Sphingomonadaceae</taxon>
        <taxon>Sphingomonas</taxon>
    </lineage>
</organism>
<dbReference type="Gene3D" id="1.20.5.170">
    <property type="match status" value="1"/>
</dbReference>
<feature type="chain" id="PRO_5011493531" evidence="3">
    <location>
        <begin position="20"/>
        <end position="128"/>
    </location>
</feature>
<dbReference type="Proteomes" id="UP000199586">
    <property type="component" value="Unassembled WGS sequence"/>
</dbReference>
<feature type="coiled-coil region" evidence="1">
    <location>
        <begin position="41"/>
        <end position="75"/>
    </location>
</feature>